<accession>A0ABN8I4P1</accession>
<feature type="non-terminal residue" evidence="2">
    <location>
        <position position="145"/>
    </location>
</feature>
<proteinExistence type="predicted"/>
<keyword evidence="3" id="KW-1185">Reference proteome</keyword>
<gene>
    <name evidence="2" type="ORF">IPOD504_LOCUS5220</name>
</gene>
<keyword evidence="1" id="KW-0175">Coiled coil</keyword>
<dbReference type="Proteomes" id="UP000837857">
    <property type="component" value="Chromosome 16"/>
</dbReference>
<evidence type="ECO:0000313" key="2">
    <source>
        <dbReference type="EMBL" id="CAH2045767.1"/>
    </source>
</evidence>
<evidence type="ECO:0000256" key="1">
    <source>
        <dbReference type="SAM" id="Coils"/>
    </source>
</evidence>
<evidence type="ECO:0000313" key="3">
    <source>
        <dbReference type="Proteomes" id="UP000837857"/>
    </source>
</evidence>
<sequence length="145" mass="16155">MVEENSSDISENEVGSRLLTCLLDQITSLKSANEKLNKELLETRAELEMLRHQSTFIQNSQSAGLAASSNPLNSNGYLNGQYPPGLLTDMVREIRDAARSREEALYARVRAMVLERLDNSLAPNESKISDRTLEDIKSSLRASRS</sequence>
<organism evidence="2 3">
    <name type="scientific">Iphiclides podalirius</name>
    <name type="common">scarce swallowtail</name>
    <dbReference type="NCBI Taxonomy" id="110791"/>
    <lineage>
        <taxon>Eukaryota</taxon>
        <taxon>Metazoa</taxon>
        <taxon>Ecdysozoa</taxon>
        <taxon>Arthropoda</taxon>
        <taxon>Hexapoda</taxon>
        <taxon>Insecta</taxon>
        <taxon>Pterygota</taxon>
        <taxon>Neoptera</taxon>
        <taxon>Endopterygota</taxon>
        <taxon>Lepidoptera</taxon>
        <taxon>Glossata</taxon>
        <taxon>Ditrysia</taxon>
        <taxon>Papilionoidea</taxon>
        <taxon>Papilionidae</taxon>
        <taxon>Papilioninae</taxon>
        <taxon>Iphiclides</taxon>
    </lineage>
</organism>
<name>A0ABN8I4P1_9NEOP</name>
<feature type="coiled-coil region" evidence="1">
    <location>
        <begin position="19"/>
        <end position="53"/>
    </location>
</feature>
<dbReference type="EMBL" id="OW152828">
    <property type="protein sequence ID" value="CAH2045767.1"/>
    <property type="molecule type" value="Genomic_DNA"/>
</dbReference>
<protein>
    <submittedName>
        <fullName evidence="2">Uncharacterized protein</fullName>
    </submittedName>
</protein>
<reference evidence="2" key="1">
    <citation type="submission" date="2022-03" db="EMBL/GenBank/DDBJ databases">
        <authorList>
            <person name="Martin H S."/>
        </authorList>
    </citation>
    <scope>NUCLEOTIDE SEQUENCE</scope>
</reference>